<sequence length="280" mass="31087">MEGTFQNTVTFALFHAEKHIAFPCIPSVGLQFLEPMPAACVGYQNVKFFLKGFIISDWERIEMLCDPHGSDYCFCISSTVKTGIVMVMVTLRYEKFLEDLTYLVESGEIPMSRIDDAVEQILRVKFAARLFEHLFTDRNAKKILVAGTHADDLGYQCRGWTATKHGSSGRITIGTTILDAVKAVVGDKTVVMYEQFPSVNTLAREDFSYAIVAVDKGQYAEFSGDNSELTIPFNGADIICSVVNKIPTLVILISGRPLDLQPWLLEKIVALIAAWLPGSE</sequence>
<dbReference type="Gene3D" id="3.40.50.1700">
    <property type="entry name" value="Glycoside hydrolase family 3 C-terminal domain"/>
    <property type="match status" value="1"/>
</dbReference>
<dbReference type="GO" id="GO:0009251">
    <property type="term" value="P:glucan catabolic process"/>
    <property type="evidence" value="ECO:0007669"/>
    <property type="project" value="TreeGrafter"/>
</dbReference>
<dbReference type="SUPFAM" id="SSF52279">
    <property type="entry name" value="Beta-D-glucan exohydrolase, C-terminal domain"/>
    <property type="match status" value="1"/>
</dbReference>
<evidence type="ECO:0000313" key="6">
    <source>
        <dbReference type="Proteomes" id="UP001279734"/>
    </source>
</evidence>
<reference evidence="5" key="1">
    <citation type="submission" date="2023-05" db="EMBL/GenBank/DDBJ databases">
        <title>Nepenthes gracilis genome sequencing.</title>
        <authorList>
            <person name="Fukushima K."/>
        </authorList>
    </citation>
    <scope>NUCLEOTIDE SEQUENCE</scope>
    <source>
        <strain evidence="5">SING2019-196</strain>
    </source>
</reference>
<dbReference type="SUPFAM" id="SSF51445">
    <property type="entry name" value="(Trans)glycosidases"/>
    <property type="match status" value="1"/>
</dbReference>
<dbReference type="PANTHER" id="PTHR30620:SF33">
    <property type="entry name" value="BETA-D-GLUCAN EXOHYDROLASE-LIKE PROTEIN-RELATED"/>
    <property type="match status" value="1"/>
</dbReference>
<evidence type="ECO:0000259" key="4">
    <source>
        <dbReference type="Pfam" id="PF01915"/>
    </source>
</evidence>
<dbReference type="InterPro" id="IPR001764">
    <property type="entry name" value="Glyco_hydro_3_N"/>
</dbReference>
<evidence type="ECO:0000313" key="5">
    <source>
        <dbReference type="EMBL" id="GMG98317.1"/>
    </source>
</evidence>
<dbReference type="InterPro" id="IPR036881">
    <property type="entry name" value="Glyco_hydro_3_C_sf"/>
</dbReference>
<dbReference type="Proteomes" id="UP001279734">
    <property type="component" value="Unassembled WGS sequence"/>
</dbReference>
<evidence type="ECO:0008006" key="7">
    <source>
        <dbReference type="Google" id="ProtNLM"/>
    </source>
</evidence>
<dbReference type="GO" id="GO:0008422">
    <property type="term" value="F:beta-glucosidase activity"/>
    <property type="evidence" value="ECO:0007669"/>
    <property type="project" value="TreeGrafter"/>
</dbReference>
<dbReference type="AlphaFoldDB" id="A0AAD3P357"/>
<dbReference type="EMBL" id="BSYO01000001">
    <property type="protein sequence ID" value="GMG98317.1"/>
    <property type="molecule type" value="Genomic_DNA"/>
</dbReference>
<dbReference type="Gene3D" id="3.20.20.300">
    <property type="entry name" value="Glycoside hydrolase, family 3, N-terminal domain"/>
    <property type="match status" value="1"/>
</dbReference>
<name>A0AAD3P357_NEPGR</name>
<evidence type="ECO:0000256" key="1">
    <source>
        <dbReference type="ARBA" id="ARBA00022801"/>
    </source>
</evidence>
<organism evidence="5 6">
    <name type="scientific">Nepenthes gracilis</name>
    <name type="common">Slender pitcher plant</name>
    <dbReference type="NCBI Taxonomy" id="150966"/>
    <lineage>
        <taxon>Eukaryota</taxon>
        <taxon>Viridiplantae</taxon>
        <taxon>Streptophyta</taxon>
        <taxon>Embryophyta</taxon>
        <taxon>Tracheophyta</taxon>
        <taxon>Spermatophyta</taxon>
        <taxon>Magnoliopsida</taxon>
        <taxon>eudicotyledons</taxon>
        <taxon>Gunneridae</taxon>
        <taxon>Pentapetalae</taxon>
        <taxon>Caryophyllales</taxon>
        <taxon>Nepenthaceae</taxon>
        <taxon>Nepenthes</taxon>
    </lineage>
</organism>
<evidence type="ECO:0000259" key="3">
    <source>
        <dbReference type="Pfam" id="PF00933"/>
    </source>
</evidence>
<dbReference type="Pfam" id="PF01915">
    <property type="entry name" value="Glyco_hydro_3_C"/>
    <property type="match status" value="1"/>
</dbReference>
<keyword evidence="1" id="KW-0378">Hydrolase</keyword>
<protein>
    <recommendedName>
        <fullName evidence="7">Beta-glucosidase</fullName>
    </recommendedName>
</protein>
<dbReference type="InterPro" id="IPR051915">
    <property type="entry name" value="Cellulose_Degrad_GH3"/>
</dbReference>
<gene>
    <name evidence="5" type="ORF">Nepgr_000157</name>
</gene>
<accession>A0AAD3P357</accession>
<dbReference type="Pfam" id="PF00933">
    <property type="entry name" value="Glyco_hydro_3"/>
    <property type="match status" value="1"/>
</dbReference>
<keyword evidence="6" id="KW-1185">Reference proteome</keyword>
<feature type="domain" description="Glycoside hydrolase family 3 N-terminal" evidence="3">
    <location>
        <begin position="51"/>
        <end position="124"/>
    </location>
</feature>
<dbReference type="PANTHER" id="PTHR30620">
    <property type="entry name" value="PERIPLASMIC BETA-GLUCOSIDASE-RELATED"/>
    <property type="match status" value="1"/>
</dbReference>
<dbReference type="InterPro" id="IPR036962">
    <property type="entry name" value="Glyco_hydro_3_N_sf"/>
</dbReference>
<feature type="domain" description="Glycoside hydrolase family 3 C-terminal" evidence="4">
    <location>
        <begin position="138"/>
        <end position="280"/>
    </location>
</feature>
<dbReference type="InterPro" id="IPR017853">
    <property type="entry name" value="GH"/>
</dbReference>
<comment type="caution">
    <text evidence="5">The sequence shown here is derived from an EMBL/GenBank/DDBJ whole genome shotgun (WGS) entry which is preliminary data.</text>
</comment>
<evidence type="ECO:0000256" key="2">
    <source>
        <dbReference type="ARBA" id="ARBA00023295"/>
    </source>
</evidence>
<dbReference type="InterPro" id="IPR002772">
    <property type="entry name" value="Glyco_hydro_3_C"/>
</dbReference>
<proteinExistence type="predicted"/>
<keyword evidence="2" id="KW-0326">Glycosidase</keyword>